<gene>
    <name evidence="1" type="ORF">A7T00_09665</name>
</gene>
<protein>
    <submittedName>
        <fullName evidence="1">Uncharacterized protein</fullName>
    </submittedName>
</protein>
<accession>A0A1S0ZIN7</accession>
<sequence>MRVEYQDGGEVSRLLITSWFFDWREHNRLVDEVLFCAPRLRAVDEGFFRRTTVISGATAWVMCAEVTVEENGYEVRRVFASSRVQILGVSASA</sequence>
<dbReference type="EMBL" id="MLZC01000003">
    <property type="protein sequence ID" value="OHG68000.1"/>
    <property type="molecule type" value="Genomic_DNA"/>
</dbReference>
<organism evidence="1">
    <name type="scientific">Salmonella enterica subsp. enterica serovar Saintpaul</name>
    <dbReference type="NCBI Taxonomy" id="90105"/>
    <lineage>
        <taxon>Bacteria</taxon>
        <taxon>Pseudomonadati</taxon>
        <taxon>Pseudomonadota</taxon>
        <taxon>Gammaproteobacteria</taxon>
        <taxon>Enterobacterales</taxon>
        <taxon>Enterobacteriaceae</taxon>
        <taxon>Salmonella</taxon>
    </lineage>
</organism>
<reference evidence="1" key="1">
    <citation type="submission" date="2016-09" db="EMBL/GenBank/DDBJ databases">
        <title>Whole genome sequencing of Salmonella enterica.</title>
        <authorList>
            <person name="Bell R."/>
        </authorList>
    </citation>
    <scope>NUCLEOTIDE SEQUENCE [LARGE SCALE GENOMIC DNA]</scope>
    <source>
        <strain evidence="1">CFSAN044978</strain>
    </source>
</reference>
<comment type="caution">
    <text evidence="1">The sequence shown here is derived from an EMBL/GenBank/DDBJ whole genome shotgun (WGS) entry which is preliminary data.</text>
</comment>
<evidence type="ECO:0000313" key="1">
    <source>
        <dbReference type="EMBL" id="OHG68000.1"/>
    </source>
</evidence>
<dbReference type="AlphaFoldDB" id="A0A1S0ZIN7"/>
<name>A0A1S0ZIN7_SALET</name>
<proteinExistence type="predicted"/>